<protein>
    <recommendedName>
        <fullName evidence="5">SGNH hydrolase-type esterase domain-containing protein</fullName>
    </recommendedName>
</protein>
<keyword evidence="4" id="KW-1185">Reference proteome</keyword>
<dbReference type="Proteomes" id="UP001438707">
    <property type="component" value="Unassembled WGS sequence"/>
</dbReference>
<dbReference type="AlphaFoldDB" id="A0AAW1RF23"/>
<evidence type="ECO:0008006" key="5">
    <source>
        <dbReference type="Google" id="ProtNLM"/>
    </source>
</evidence>
<name>A0AAW1RF23_9CHLO</name>
<evidence type="ECO:0000256" key="1">
    <source>
        <dbReference type="ARBA" id="ARBA00008668"/>
    </source>
</evidence>
<reference evidence="3 4" key="1">
    <citation type="journal article" date="2024" name="Nat. Commun.">
        <title>Phylogenomics reveals the evolutionary origins of lichenization in chlorophyte algae.</title>
        <authorList>
            <person name="Puginier C."/>
            <person name="Libourel C."/>
            <person name="Otte J."/>
            <person name="Skaloud P."/>
            <person name="Haon M."/>
            <person name="Grisel S."/>
            <person name="Petersen M."/>
            <person name="Berrin J.G."/>
            <person name="Delaux P.M."/>
            <person name="Dal Grande F."/>
            <person name="Keller J."/>
        </authorList>
    </citation>
    <scope>NUCLEOTIDE SEQUENCE [LARGE SCALE GENOMIC DNA]</scope>
    <source>
        <strain evidence="3 4">SAG 2145</strain>
    </source>
</reference>
<accession>A0AAW1RF23</accession>
<dbReference type="EMBL" id="JALJOS010000012">
    <property type="protein sequence ID" value="KAK9832146.1"/>
    <property type="molecule type" value="Genomic_DNA"/>
</dbReference>
<evidence type="ECO:0000313" key="4">
    <source>
        <dbReference type="Proteomes" id="UP001438707"/>
    </source>
</evidence>
<comment type="caution">
    <text evidence="3">The sequence shown here is derived from an EMBL/GenBank/DDBJ whole genome shotgun (WGS) entry which is preliminary data.</text>
</comment>
<gene>
    <name evidence="3" type="ORF">WJX74_000668</name>
</gene>
<dbReference type="PANTHER" id="PTHR37834">
    <property type="entry name" value="GDSL-LIKE LIPASE/ACYLHYDROLASE DOMAIN PROTEIN (AFU_ORTHOLOGUE AFUA_2G00620)"/>
    <property type="match status" value="1"/>
</dbReference>
<evidence type="ECO:0000256" key="2">
    <source>
        <dbReference type="SAM" id="MobiDB-lite"/>
    </source>
</evidence>
<dbReference type="InterPro" id="IPR001087">
    <property type="entry name" value="GDSL"/>
</dbReference>
<dbReference type="GO" id="GO:0016788">
    <property type="term" value="F:hydrolase activity, acting on ester bonds"/>
    <property type="evidence" value="ECO:0007669"/>
    <property type="project" value="InterPro"/>
</dbReference>
<evidence type="ECO:0000313" key="3">
    <source>
        <dbReference type="EMBL" id="KAK9832146.1"/>
    </source>
</evidence>
<dbReference type="InterPro" id="IPR052762">
    <property type="entry name" value="PCW_deacetylase/CE"/>
</dbReference>
<organism evidence="3 4">
    <name type="scientific">Apatococcus lobatus</name>
    <dbReference type="NCBI Taxonomy" id="904363"/>
    <lineage>
        <taxon>Eukaryota</taxon>
        <taxon>Viridiplantae</taxon>
        <taxon>Chlorophyta</taxon>
        <taxon>core chlorophytes</taxon>
        <taxon>Trebouxiophyceae</taxon>
        <taxon>Chlorellales</taxon>
        <taxon>Chlorellaceae</taxon>
        <taxon>Apatococcus</taxon>
    </lineage>
</organism>
<dbReference type="Pfam" id="PF00657">
    <property type="entry name" value="Lipase_GDSL"/>
    <property type="match status" value="1"/>
</dbReference>
<comment type="similarity">
    <text evidence="1">Belongs to the 'GDSL' lipolytic enzyme family.</text>
</comment>
<dbReference type="Gene3D" id="3.40.50.1110">
    <property type="entry name" value="SGNH hydrolase"/>
    <property type="match status" value="1"/>
</dbReference>
<sequence length="305" mass="32948">MSAGKPLTLVTLDVQAASSLLASRSTDPRQPGKAQHPNRYRFESPHSSQAEVHLSRRFLSAPAVPTRRVEFVGDSLTVGFGNVGRTWCQITAASQSFAALTATFLDAQLQVTAWSGAGLTRSTQQPAALAVRLSAGSPPPNLPDFYRRSDGAQPSSLYDYNLYIPQLIVMAIGVNDFVDSSEYPVMEAWTQVYVGAINAMNAVYPGVKIVMMQYPEAMLSAFQPGSGSVTQGIDVLLPSNYPVYETYHQAAYNRAIAAGISNVYYFEPSARVGLFSRGCTGHPGLAGHQAISDELIPYLKGMMAW</sequence>
<feature type="region of interest" description="Disordered" evidence="2">
    <location>
        <begin position="21"/>
        <end position="46"/>
    </location>
</feature>
<dbReference type="SUPFAM" id="SSF52266">
    <property type="entry name" value="SGNH hydrolase"/>
    <property type="match status" value="1"/>
</dbReference>
<dbReference type="InterPro" id="IPR036514">
    <property type="entry name" value="SGNH_hydro_sf"/>
</dbReference>
<dbReference type="PANTHER" id="PTHR37834:SF2">
    <property type="entry name" value="ESTERASE, SGNH HYDROLASE-TYPE"/>
    <property type="match status" value="1"/>
</dbReference>
<proteinExistence type="inferred from homology"/>